<evidence type="ECO:0000313" key="2">
    <source>
        <dbReference type="EMBL" id="CAH1780404.1"/>
    </source>
</evidence>
<feature type="compositionally biased region" description="Basic and acidic residues" evidence="1">
    <location>
        <begin position="48"/>
        <end position="72"/>
    </location>
</feature>
<evidence type="ECO:0000256" key="1">
    <source>
        <dbReference type="SAM" id="MobiDB-lite"/>
    </source>
</evidence>
<name>A0A8S4NIB3_OWEFU</name>
<evidence type="ECO:0000313" key="3">
    <source>
        <dbReference type="Proteomes" id="UP000749559"/>
    </source>
</evidence>
<proteinExistence type="predicted"/>
<gene>
    <name evidence="2" type="ORF">OFUS_LOCUS7100</name>
</gene>
<keyword evidence="3" id="KW-1185">Reference proteome</keyword>
<dbReference type="Proteomes" id="UP000749559">
    <property type="component" value="Unassembled WGS sequence"/>
</dbReference>
<dbReference type="AlphaFoldDB" id="A0A8S4NIB3"/>
<protein>
    <submittedName>
        <fullName evidence="2">Uncharacterized protein</fullName>
    </submittedName>
</protein>
<accession>A0A8S4NIB3</accession>
<sequence length="138" mass="15943">MFKILKNMAEMSSTSFEIVLDERPKRPHSGPPKRFLTNKARTPLTKQQLDEKQVEADARRKAQEEEKLKRMHERQEECLKLNSNVEKLLQLDAKRSGAPGLMHVKPMSNKQVKETVRQVAKSMDKMGVKLQNDTTVPF</sequence>
<organism evidence="2 3">
    <name type="scientific">Owenia fusiformis</name>
    <name type="common">Polychaete worm</name>
    <dbReference type="NCBI Taxonomy" id="6347"/>
    <lineage>
        <taxon>Eukaryota</taxon>
        <taxon>Metazoa</taxon>
        <taxon>Spiralia</taxon>
        <taxon>Lophotrochozoa</taxon>
        <taxon>Annelida</taxon>
        <taxon>Polychaeta</taxon>
        <taxon>Sedentaria</taxon>
        <taxon>Canalipalpata</taxon>
        <taxon>Sabellida</taxon>
        <taxon>Oweniida</taxon>
        <taxon>Oweniidae</taxon>
        <taxon>Owenia</taxon>
    </lineage>
</organism>
<dbReference type="OrthoDB" id="6138703at2759"/>
<reference evidence="2" key="1">
    <citation type="submission" date="2022-03" db="EMBL/GenBank/DDBJ databases">
        <authorList>
            <person name="Martin C."/>
        </authorList>
    </citation>
    <scope>NUCLEOTIDE SEQUENCE</scope>
</reference>
<comment type="caution">
    <text evidence="2">The sequence shown here is derived from an EMBL/GenBank/DDBJ whole genome shotgun (WGS) entry which is preliminary data.</text>
</comment>
<dbReference type="EMBL" id="CAIIXF020000003">
    <property type="protein sequence ID" value="CAH1780404.1"/>
    <property type="molecule type" value="Genomic_DNA"/>
</dbReference>
<feature type="region of interest" description="Disordered" evidence="1">
    <location>
        <begin position="47"/>
        <end position="72"/>
    </location>
</feature>